<dbReference type="Gene3D" id="3.30.300.30">
    <property type="match status" value="1"/>
</dbReference>
<keyword evidence="2 5" id="KW-0436">Ligase</keyword>
<dbReference type="Pfam" id="PF13193">
    <property type="entry name" value="AMP-binding_C"/>
    <property type="match status" value="1"/>
</dbReference>
<dbReference type="PANTHER" id="PTHR43201">
    <property type="entry name" value="ACYL-COA SYNTHETASE"/>
    <property type="match status" value="1"/>
</dbReference>
<dbReference type="RefSeq" id="WP_088431274.1">
    <property type="nucleotide sequence ID" value="NZ_CP021983.2"/>
</dbReference>
<evidence type="ECO:0000259" key="4">
    <source>
        <dbReference type="Pfam" id="PF13193"/>
    </source>
</evidence>
<proteinExistence type="inferred from homology"/>
<dbReference type="PANTHER" id="PTHR43201:SF5">
    <property type="entry name" value="MEDIUM-CHAIN ACYL-COA LIGASE ACSF2, MITOCHONDRIAL"/>
    <property type="match status" value="1"/>
</dbReference>
<feature type="domain" description="AMP-binding enzyme C-terminal" evidence="4">
    <location>
        <begin position="362"/>
        <end position="435"/>
    </location>
</feature>
<dbReference type="OrthoDB" id="9765680at2"/>
<evidence type="ECO:0000313" key="5">
    <source>
        <dbReference type="EMBL" id="ASC73995.1"/>
    </source>
</evidence>
<keyword evidence="6" id="KW-1185">Reference proteome</keyword>
<dbReference type="InterPro" id="IPR025110">
    <property type="entry name" value="AMP-bd_C"/>
</dbReference>
<dbReference type="AlphaFoldDB" id="A0A1Z3HUP3"/>
<dbReference type="InterPro" id="IPR000873">
    <property type="entry name" value="AMP-dep_synth/lig_dom"/>
</dbReference>
<accession>A0A1Z3HUP3</accession>
<dbReference type="GO" id="GO:0006631">
    <property type="term" value="P:fatty acid metabolic process"/>
    <property type="evidence" value="ECO:0007669"/>
    <property type="project" value="TreeGrafter"/>
</dbReference>
<dbReference type="Pfam" id="PF00501">
    <property type="entry name" value="AMP-binding"/>
    <property type="match status" value="1"/>
</dbReference>
<dbReference type="KEGG" id="hhg:XM38_049690"/>
<dbReference type="InterPro" id="IPR045851">
    <property type="entry name" value="AMP-bd_C_sf"/>
</dbReference>
<comment type="similarity">
    <text evidence="1">Belongs to the ATP-dependent AMP-binding enzyme family.</text>
</comment>
<evidence type="ECO:0000256" key="2">
    <source>
        <dbReference type="ARBA" id="ARBA00022598"/>
    </source>
</evidence>
<reference evidence="5 6" key="1">
    <citation type="journal article" date="2016" name="Biochim. Biophys. Acta">
        <title>Characterization of red-shifted phycobilisomes isolated from the chlorophyll f-containing cyanobacterium Halomicronema hongdechloris.</title>
        <authorList>
            <person name="Li Y."/>
            <person name="Lin Y."/>
            <person name="Garvey C.J."/>
            <person name="Birch D."/>
            <person name="Corkery R.W."/>
            <person name="Loughlin P.C."/>
            <person name="Scheer H."/>
            <person name="Willows R.D."/>
            <person name="Chen M."/>
        </authorList>
    </citation>
    <scope>NUCLEOTIDE SEQUENCE [LARGE SCALE GENOMIC DNA]</scope>
    <source>
        <strain evidence="5 6">C2206</strain>
    </source>
</reference>
<evidence type="ECO:0000313" key="6">
    <source>
        <dbReference type="Proteomes" id="UP000191901"/>
    </source>
</evidence>
<feature type="domain" description="AMP-dependent synthetase/ligase" evidence="3">
    <location>
        <begin position="117"/>
        <end position="316"/>
    </location>
</feature>
<dbReference type="InterPro" id="IPR042099">
    <property type="entry name" value="ANL_N_sf"/>
</dbReference>
<protein>
    <submittedName>
        <fullName evidence="5">2-succinylbenzoate-CoA ligase</fullName>
    </submittedName>
</protein>
<sequence>MAESLSAATLWHSRWGQDWLVGLDSAAFWSQVEYRCGQLPAYSVVLLAEADPLDFLAGFYAACSKSCTLLLANPHWRQREWHQVAQVGIVPEVIWGSCSPTVFSRVDGSSWALPPAALLIPTGGSSGRLRFAIHTWNTLAAAVRGLQQHLRVDGINAYCVLPLYHVSGLMQAVRTLLSGGQLALQPFKALEQEGPLKIDPAEFVLSLVPTQLQRLLRRSAAAWLQQFQAIFLGGAPAWPALLAQAQGLPLALTYGMTETAAQIATLLPAEFRAGHRSSGRCLPHGQITIVDAEGRPLPPGSVGQIQIQAKSLALGYVPGPGLQASQFLPDDLGYVDAAGYLHVVGRGSTKIISGGENIFPQEVEAALLATGRVVDCAVVGLPDPLWGQAVTVLYVPQGAVTMAQLRHAIAPRLSRYKHPKHWIAISALPRNAQGKINRFELECLAHYCLQ</sequence>
<dbReference type="GO" id="GO:0031956">
    <property type="term" value="F:medium-chain fatty acid-CoA ligase activity"/>
    <property type="evidence" value="ECO:0007669"/>
    <property type="project" value="TreeGrafter"/>
</dbReference>
<gene>
    <name evidence="5" type="primary">menE</name>
    <name evidence="5" type="ORF">XM38_049690</name>
</gene>
<dbReference type="Gene3D" id="3.40.50.12780">
    <property type="entry name" value="N-terminal domain of ligase-like"/>
    <property type="match status" value="1"/>
</dbReference>
<evidence type="ECO:0000256" key="1">
    <source>
        <dbReference type="ARBA" id="ARBA00006432"/>
    </source>
</evidence>
<organism evidence="5 6">
    <name type="scientific">Halomicronema hongdechloris C2206</name>
    <dbReference type="NCBI Taxonomy" id="1641165"/>
    <lineage>
        <taxon>Bacteria</taxon>
        <taxon>Bacillati</taxon>
        <taxon>Cyanobacteriota</taxon>
        <taxon>Cyanophyceae</taxon>
        <taxon>Nodosilineales</taxon>
        <taxon>Nodosilineaceae</taxon>
        <taxon>Halomicronema</taxon>
    </lineage>
</organism>
<evidence type="ECO:0000259" key="3">
    <source>
        <dbReference type="Pfam" id="PF00501"/>
    </source>
</evidence>
<name>A0A1Z3HUP3_9CYAN</name>
<dbReference type="Proteomes" id="UP000191901">
    <property type="component" value="Chromosome"/>
</dbReference>
<dbReference type="SUPFAM" id="SSF56801">
    <property type="entry name" value="Acetyl-CoA synthetase-like"/>
    <property type="match status" value="1"/>
</dbReference>
<dbReference type="EMBL" id="CP021983">
    <property type="protein sequence ID" value="ASC73995.1"/>
    <property type="molecule type" value="Genomic_DNA"/>
</dbReference>